<dbReference type="Proteomes" id="UP001497382">
    <property type="component" value="Unassembled WGS sequence"/>
</dbReference>
<dbReference type="InterPro" id="IPR013830">
    <property type="entry name" value="SGNH_hydro"/>
</dbReference>
<evidence type="ECO:0000259" key="2">
    <source>
        <dbReference type="Pfam" id="PF13472"/>
    </source>
</evidence>
<feature type="domain" description="SGNH hydrolase-type esterase" evidence="2">
    <location>
        <begin position="14"/>
        <end position="167"/>
    </location>
</feature>
<keyword evidence="4" id="KW-1185">Reference proteome</keyword>
<evidence type="ECO:0000256" key="1">
    <source>
        <dbReference type="SAM" id="MobiDB-lite"/>
    </source>
</evidence>
<dbReference type="Gene3D" id="3.40.50.1110">
    <property type="entry name" value="SGNH hydrolase"/>
    <property type="match status" value="1"/>
</dbReference>
<organism evidence="3 4">
    <name type="scientific">Larinioides sclopetarius</name>
    <dbReference type="NCBI Taxonomy" id="280406"/>
    <lineage>
        <taxon>Eukaryota</taxon>
        <taxon>Metazoa</taxon>
        <taxon>Ecdysozoa</taxon>
        <taxon>Arthropoda</taxon>
        <taxon>Chelicerata</taxon>
        <taxon>Arachnida</taxon>
        <taxon>Araneae</taxon>
        <taxon>Araneomorphae</taxon>
        <taxon>Entelegynae</taxon>
        <taxon>Araneoidea</taxon>
        <taxon>Araneidae</taxon>
        <taxon>Larinioides</taxon>
    </lineage>
</organism>
<reference evidence="3 4" key="1">
    <citation type="submission" date="2024-04" db="EMBL/GenBank/DDBJ databases">
        <authorList>
            <person name="Rising A."/>
            <person name="Reimegard J."/>
            <person name="Sonavane S."/>
            <person name="Akerstrom W."/>
            <person name="Nylinder S."/>
            <person name="Hedman E."/>
            <person name="Kallberg Y."/>
        </authorList>
    </citation>
    <scope>NUCLEOTIDE SEQUENCE [LARGE SCALE GENOMIC DNA]</scope>
</reference>
<dbReference type="SUPFAM" id="SSF52266">
    <property type="entry name" value="SGNH hydrolase"/>
    <property type="match status" value="1"/>
</dbReference>
<evidence type="ECO:0000313" key="4">
    <source>
        <dbReference type="Proteomes" id="UP001497382"/>
    </source>
</evidence>
<dbReference type="EMBL" id="CAXIEN010000123">
    <property type="protein sequence ID" value="CAL1279513.1"/>
    <property type="molecule type" value="Genomic_DNA"/>
</dbReference>
<proteinExistence type="predicted"/>
<feature type="non-terminal residue" evidence="3">
    <location>
        <position position="722"/>
    </location>
</feature>
<comment type="caution">
    <text evidence="3">The sequence shown here is derived from an EMBL/GenBank/DDBJ whole genome shotgun (WGS) entry which is preliminary data.</text>
</comment>
<evidence type="ECO:0000313" key="3">
    <source>
        <dbReference type="EMBL" id="CAL1279513.1"/>
    </source>
</evidence>
<gene>
    <name evidence="3" type="ORF">LARSCL_LOCUS10412</name>
</gene>
<dbReference type="AlphaFoldDB" id="A0AAV2AA61"/>
<feature type="compositionally biased region" description="Pro residues" evidence="1">
    <location>
        <begin position="300"/>
        <end position="394"/>
    </location>
</feature>
<protein>
    <recommendedName>
        <fullName evidence="2">SGNH hydrolase-type esterase domain-containing protein</fullName>
    </recommendedName>
</protein>
<accession>A0AAV2AA61</accession>
<dbReference type="Pfam" id="PF13472">
    <property type="entry name" value="Lipase_GDSL_2"/>
    <property type="match status" value="1"/>
</dbReference>
<feature type="region of interest" description="Disordered" evidence="1">
    <location>
        <begin position="299"/>
        <end position="394"/>
    </location>
</feature>
<sequence length="722" mass="79634">MKCLLIGDSMIKYLKEHLSDNSFDFDLDIISYPGATIESLARKFSALKSCYDWVLVHVGTNNASLDSVEVILQKYRSLANTILLYNPDASIIFSSIVPRGFNLFQEDYRKTAFHLKDLNKKIVEINDALKKLCFDQEAFFFCSCSNTSWDGYLGRDGLHPNKRGNALLASCFRRSFKSCISTGKKISLNCVGGAFHLDFSEFPALPSVSSSNGRSALSEPALVMPASGLKQDQHKPTVQISHSTAFSARPVPGPPQVVLGQFIYKTAMPGFHCKQDLARPAFPQKQKLTMATLPFSVPQSAPPPLSVPQSAPPPLSVPQSAPPPLSVPQSAPPPLSVRQSAPPPLSVRQSAPPPLSVRQSAPPPLSVRQSAPPPLSVRQSAPPPLSVRQSAPPPLSVPLSASPLVPLSVSQVAASFNTFVKPKKAESMEVSLNKLQGDRGKNIVTYSIPTSNKYEVLSANSDMLGETNGGGPKNCPYSKKCDSCGKIYSTPSSFSNHLKRSKCLPTIRNSYPRLCELCLKPYDNKCSFWKHLKQCCKSTDNAILTTLAKNCSNLEIDNIHKAESSVKPTMDSETQRETNSDFSNKLMKSKSAKQDKIQYPRLCEICLKSYSSRSSFCNHLKHCSKSKFETSPFFLENSESSLDSNNLSRVESVVTSSVHVETIKNIYPSNIYKTLSTNEKNFSKKCFECGRFYENEKSFKKHEETCCLIKKKELFLCVESNC</sequence>
<name>A0AAV2AA61_9ARAC</name>
<dbReference type="InterPro" id="IPR036514">
    <property type="entry name" value="SGNH_hydro_sf"/>
</dbReference>